<dbReference type="CDD" id="cd06291">
    <property type="entry name" value="PBP1_Qymf-like"/>
    <property type="match status" value="1"/>
</dbReference>
<evidence type="ECO:0000256" key="1">
    <source>
        <dbReference type="ARBA" id="ARBA00022491"/>
    </source>
</evidence>
<dbReference type="EMBL" id="RCHT01000028">
    <property type="protein sequence ID" value="RLL08733.1"/>
    <property type="molecule type" value="Genomic_DNA"/>
</dbReference>
<dbReference type="InterPro" id="IPR000843">
    <property type="entry name" value="HTH_LacI"/>
</dbReference>
<evidence type="ECO:0000256" key="2">
    <source>
        <dbReference type="ARBA" id="ARBA00023015"/>
    </source>
</evidence>
<proteinExistence type="predicted"/>
<dbReference type="InterPro" id="IPR046335">
    <property type="entry name" value="LacI/GalR-like_sensor"/>
</dbReference>
<keyword evidence="2" id="KW-0805">Transcription regulation</keyword>
<dbReference type="GO" id="GO:0000976">
    <property type="term" value="F:transcription cis-regulatory region binding"/>
    <property type="evidence" value="ECO:0007669"/>
    <property type="project" value="TreeGrafter"/>
</dbReference>
<comment type="caution">
    <text evidence="7">The sequence shown here is derived from an EMBL/GenBank/DDBJ whole genome shotgun (WGS) entry which is preliminary data.</text>
</comment>
<evidence type="ECO:0000256" key="5">
    <source>
        <dbReference type="SAM" id="MobiDB-lite"/>
    </source>
</evidence>
<dbReference type="Pfam" id="PF00356">
    <property type="entry name" value="LacI"/>
    <property type="match status" value="1"/>
</dbReference>
<accession>A0A498CWM0</accession>
<dbReference type="SUPFAM" id="SSF47413">
    <property type="entry name" value="lambda repressor-like DNA-binding domains"/>
    <property type="match status" value="1"/>
</dbReference>
<dbReference type="InterPro" id="IPR010982">
    <property type="entry name" value="Lambda_DNA-bd_dom_sf"/>
</dbReference>
<feature type="compositionally biased region" description="Low complexity" evidence="5">
    <location>
        <begin position="1"/>
        <end position="13"/>
    </location>
</feature>
<dbReference type="InterPro" id="IPR028082">
    <property type="entry name" value="Peripla_BP_I"/>
</dbReference>
<dbReference type="AlphaFoldDB" id="A0A498CWM0"/>
<keyword evidence="4" id="KW-0804">Transcription</keyword>
<dbReference type="SMART" id="SM00354">
    <property type="entry name" value="HTH_LACI"/>
    <property type="match status" value="1"/>
</dbReference>
<protein>
    <submittedName>
        <fullName evidence="7">LacI family transcriptional regulator</fullName>
    </submittedName>
</protein>
<feature type="domain" description="HTH lacI-type" evidence="6">
    <location>
        <begin position="132"/>
        <end position="186"/>
    </location>
</feature>
<evidence type="ECO:0000256" key="3">
    <source>
        <dbReference type="ARBA" id="ARBA00023125"/>
    </source>
</evidence>
<name>A0A498CWM0_9FIRM</name>
<reference evidence="7 8" key="1">
    <citation type="submission" date="2018-10" db="EMBL/GenBank/DDBJ databases">
        <title>Anaerotruncus faecis sp. nov., isolated from human feces.</title>
        <authorList>
            <person name="Wang Y.-J."/>
        </authorList>
    </citation>
    <scope>NUCLEOTIDE SEQUENCE [LARGE SCALE GENOMIC DNA]</scope>
    <source>
        <strain evidence="7 8">22A2-44</strain>
    </source>
</reference>
<feature type="compositionally biased region" description="Basic residues" evidence="5">
    <location>
        <begin position="22"/>
        <end position="31"/>
    </location>
</feature>
<gene>
    <name evidence="7" type="ORF">D4A47_11595</name>
</gene>
<dbReference type="PRINTS" id="PR00036">
    <property type="entry name" value="HTHLACI"/>
</dbReference>
<dbReference type="Gene3D" id="3.40.50.2300">
    <property type="match status" value="2"/>
</dbReference>
<dbReference type="Pfam" id="PF13377">
    <property type="entry name" value="Peripla_BP_3"/>
    <property type="match status" value="1"/>
</dbReference>
<keyword evidence="8" id="KW-1185">Reference proteome</keyword>
<evidence type="ECO:0000313" key="7">
    <source>
        <dbReference type="EMBL" id="RLL08733.1"/>
    </source>
</evidence>
<sequence>MAGRAARPGGACARAEEPGGPRQRRRLHHHPFGLQHGQRVPQHGPRPREPAGGVPRRGLPDGALQALVLREHPPRQGHPADVPCRLPGDPAPQGDEIAKAAGDLQNARTARILFGNERFRRGSGGTGVEKAKSIKEIARLAGVSTATVSRVINQNGRFSKETEERVLRVIRQNDYTPNMSAKGLRTSRTRVIGVVVPDITNPHFANVVLHLEMEFTRRGYSCLICNTNESSSLEKKHIRSLTAQNVSGIVLISSTRNYTELDSLPVVYVDRPSRSEKERGEGVMIESDNTQGGYLATRELLGAGCRHILILKCLGNDSNQLARYRGFQRAIGEAGVEEEEALRINLDAVSIDGARKAVADLLDGGVAFDGIMSTTDTMAAGAVIALREHGLSVPRDVLVTGFDDCQLAEACGPGLTSVHQDVAEMSRLATELLFQMMRGERPERSHYRLPVTLTVRKSTRR</sequence>
<dbReference type="Gene3D" id="1.10.260.40">
    <property type="entry name" value="lambda repressor-like DNA-binding domains"/>
    <property type="match status" value="1"/>
</dbReference>
<dbReference type="PROSITE" id="PS00356">
    <property type="entry name" value="HTH_LACI_1"/>
    <property type="match status" value="1"/>
</dbReference>
<keyword evidence="1" id="KW-0678">Repressor</keyword>
<dbReference type="GO" id="GO:0003700">
    <property type="term" value="F:DNA-binding transcription factor activity"/>
    <property type="evidence" value="ECO:0007669"/>
    <property type="project" value="TreeGrafter"/>
</dbReference>
<dbReference type="Proteomes" id="UP000276301">
    <property type="component" value="Unassembled WGS sequence"/>
</dbReference>
<evidence type="ECO:0000313" key="8">
    <source>
        <dbReference type="Proteomes" id="UP000276301"/>
    </source>
</evidence>
<evidence type="ECO:0000259" key="6">
    <source>
        <dbReference type="PROSITE" id="PS50932"/>
    </source>
</evidence>
<feature type="region of interest" description="Disordered" evidence="5">
    <location>
        <begin position="1"/>
        <end position="60"/>
    </location>
</feature>
<evidence type="ECO:0000256" key="4">
    <source>
        <dbReference type="ARBA" id="ARBA00023163"/>
    </source>
</evidence>
<dbReference type="PANTHER" id="PTHR30146:SF95">
    <property type="entry name" value="RIBOSE OPERON REPRESSOR"/>
    <property type="match status" value="1"/>
</dbReference>
<dbReference type="CDD" id="cd01392">
    <property type="entry name" value="HTH_LacI"/>
    <property type="match status" value="1"/>
</dbReference>
<dbReference type="PANTHER" id="PTHR30146">
    <property type="entry name" value="LACI-RELATED TRANSCRIPTIONAL REPRESSOR"/>
    <property type="match status" value="1"/>
</dbReference>
<dbReference type="PROSITE" id="PS50932">
    <property type="entry name" value="HTH_LACI_2"/>
    <property type="match status" value="1"/>
</dbReference>
<organism evidence="7 8">
    <name type="scientific">Anaerotruncus massiliensis</name>
    <name type="common">ex Liu et al. 2021</name>
    <dbReference type="NCBI Taxonomy" id="2321404"/>
    <lineage>
        <taxon>Bacteria</taxon>
        <taxon>Bacillati</taxon>
        <taxon>Bacillota</taxon>
        <taxon>Clostridia</taxon>
        <taxon>Eubacteriales</taxon>
        <taxon>Oscillospiraceae</taxon>
        <taxon>Anaerotruncus</taxon>
    </lineage>
</organism>
<dbReference type="SUPFAM" id="SSF53822">
    <property type="entry name" value="Periplasmic binding protein-like I"/>
    <property type="match status" value="1"/>
</dbReference>
<keyword evidence="3" id="KW-0238">DNA-binding</keyword>